<reference evidence="2" key="1">
    <citation type="submission" date="2013-11" db="EMBL/GenBank/DDBJ databases">
        <title>Genome sequence of the fusiform rust pathogen reveals effectors for host alternation and coevolution with pine.</title>
        <authorList>
            <consortium name="DOE Joint Genome Institute"/>
            <person name="Smith K."/>
            <person name="Pendleton A."/>
            <person name="Kubisiak T."/>
            <person name="Anderson C."/>
            <person name="Salamov A."/>
            <person name="Aerts A."/>
            <person name="Riley R."/>
            <person name="Clum A."/>
            <person name="Lindquist E."/>
            <person name="Ence D."/>
            <person name="Campbell M."/>
            <person name="Kronenberg Z."/>
            <person name="Feau N."/>
            <person name="Dhillon B."/>
            <person name="Hamelin R."/>
            <person name="Burleigh J."/>
            <person name="Smith J."/>
            <person name="Yandell M."/>
            <person name="Nelson C."/>
            <person name="Grigoriev I."/>
            <person name="Davis J."/>
        </authorList>
    </citation>
    <scope>NUCLEOTIDE SEQUENCE</scope>
    <source>
        <strain evidence="2">G11</strain>
    </source>
</reference>
<dbReference type="AlphaFoldDB" id="A0A9P6T615"/>
<proteinExistence type="predicted"/>
<comment type="caution">
    <text evidence="2">The sequence shown here is derived from an EMBL/GenBank/DDBJ whole genome shotgun (WGS) entry which is preliminary data.</text>
</comment>
<accession>A0A9P6T615</accession>
<sequence>MGKADALNATGLTAEESKKLKTRTERDDEKVIIRCIKDLYTCKPSESSYEMYAEQATFHDPISIATPLSSIKSQFNGMPKVFSSSTIDKFEVLESPSSLPIPPGPDQFTIINQDVTYYRNGDKFKTVNSLLTLERDENGKVIRHTEEWSHKKETDSTNGLFGTLNEWRKKAAAGLIGTAVSDDPSKAA</sequence>
<dbReference type="PANTHER" id="PTHR34213">
    <property type="entry name" value="NUCLEAR TRANSPORT FACTOR 2 (NTF2) FAMILY PROTEIN"/>
    <property type="match status" value="1"/>
</dbReference>
<evidence type="ECO:0000313" key="2">
    <source>
        <dbReference type="EMBL" id="KAG0140125.1"/>
    </source>
</evidence>
<organism evidence="2 3">
    <name type="scientific">Cronartium quercuum f. sp. fusiforme G11</name>
    <dbReference type="NCBI Taxonomy" id="708437"/>
    <lineage>
        <taxon>Eukaryota</taxon>
        <taxon>Fungi</taxon>
        <taxon>Dikarya</taxon>
        <taxon>Basidiomycota</taxon>
        <taxon>Pucciniomycotina</taxon>
        <taxon>Pucciniomycetes</taxon>
        <taxon>Pucciniales</taxon>
        <taxon>Coleosporiaceae</taxon>
        <taxon>Cronartium</taxon>
    </lineage>
</organism>
<dbReference type="OrthoDB" id="2500142at2759"/>
<gene>
    <name evidence="2" type="ORF">CROQUDRAFT_53736</name>
</gene>
<dbReference type="Proteomes" id="UP000886653">
    <property type="component" value="Unassembled WGS sequence"/>
</dbReference>
<keyword evidence="3" id="KW-1185">Reference proteome</keyword>
<protein>
    <submittedName>
        <fullName evidence="2">Uncharacterized protein</fullName>
    </submittedName>
</protein>
<name>A0A9P6T615_9BASI</name>
<dbReference type="EMBL" id="MU167473">
    <property type="protein sequence ID" value="KAG0140125.1"/>
    <property type="molecule type" value="Genomic_DNA"/>
</dbReference>
<evidence type="ECO:0000256" key="1">
    <source>
        <dbReference type="SAM" id="MobiDB-lite"/>
    </source>
</evidence>
<evidence type="ECO:0000313" key="3">
    <source>
        <dbReference type="Proteomes" id="UP000886653"/>
    </source>
</evidence>
<dbReference type="PANTHER" id="PTHR34213:SF2">
    <property type="entry name" value="NUCLEAR TRANSPORT FACTOR 2 (NTF2) FAMILY PROTEIN"/>
    <property type="match status" value="1"/>
</dbReference>
<feature type="region of interest" description="Disordered" evidence="1">
    <location>
        <begin position="1"/>
        <end position="23"/>
    </location>
</feature>